<evidence type="ECO:0000256" key="1">
    <source>
        <dbReference type="SAM" id="MobiDB-lite"/>
    </source>
</evidence>
<feature type="compositionally biased region" description="Low complexity" evidence="1">
    <location>
        <begin position="263"/>
        <end position="276"/>
    </location>
</feature>
<feature type="region of interest" description="Disordered" evidence="1">
    <location>
        <begin position="252"/>
        <end position="295"/>
    </location>
</feature>
<keyword evidence="3" id="KW-1185">Reference proteome</keyword>
<organism evidence="2 3">
    <name type="scientific">Gallus gallus</name>
    <name type="common">Chicken</name>
    <dbReference type="NCBI Taxonomy" id="9031"/>
    <lineage>
        <taxon>Eukaryota</taxon>
        <taxon>Metazoa</taxon>
        <taxon>Chordata</taxon>
        <taxon>Craniata</taxon>
        <taxon>Vertebrata</taxon>
        <taxon>Euteleostomi</taxon>
        <taxon>Archelosauria</taxon>
        <taxon>Archosauria</taxon>
        <taxon>Dinosauria</taxon>
        <taxon>Saurischia</taxon>
        <taxon>Theropoda</taxon>
        <taxon>Coelurosauria</taxon>
        <taxon>Aves</taxon>
        <taxon>Neognathae</taxon>
        <taxon>Galloanserae</taxon>
        <taxon>Galliformes</taxon>
        <taxon>Phasianidae</taxon>
        <taxon>Phasianinae</taxon>
        <taxon>Gallus</taxon>
    </lineage>
</organism>
<feature type="region of interest" description="Disordered" evidence="1">
    <location>
        <begin position="714"/>
        <end position="766"/>
    </location>
</feature>
<dbReference type="PANTHER" id="PTHR43696">
    <property type="entry name" value="COILED-COIL DOMAIN-CONTAINING PROTEIN 157"/>
    <property type="match status" value="1"/>
</dbReference>
<dbReference type="AlphaFoldDB" id="A0A8V0X6Y2"/>
<dbReference type="InterPro" id="IPR029681">
    <property type="entry name" value="CCDC157"/>
</dbReference>
<feature type="region of interest" description="Disordered" evidence="1">
    <location>
        <begin position="780"/>
        <end position="801"/>
    </location>
</feature>
<dbReference type="PANTHER" id="PTHR43696:SF9">
    <property type="entry name" value="COILED-COIL DOMAIN-CONTAINING PROTEIN 157"/>
    <property type="match status" value="1"/>
</dbReference>
<name>A0A8V0X6Y2_CHICK</name>
<dbReference type="GeneTree" id="ENSGT00390000013684"/>
<proteinExistence type="predicted"/>
<dbReference type="Proteomes" id="UP000000539">
    <property type="component" value="Chromosome 15"/>
</dbReference>
<evidence type="ECO:0000313" key="2">
    <source>
        <dbReference type="Ensembl" id="ENSGALP00010000223.1"/>
    </source>
</evidence>
<reference evidence="2" key="1">
    <citation type="submission" date="2020-11" db="EMBL/GenBank/DDBJ databases">
        <title>Gallus gallus (Chicken) genome, bGalGal1, GRCg7b, maternal haplotype autosomes + Z &amp; W.</title>
        <authorList>
            <person name="Warren W."/>
            <person name="Formenti G."/>
            <person name="Fedrigo O."/>
            <person name="Haase B."/>
            <person name="Mountcastle J."/>
            <person name="Balacco J."/>
            <person name="Tracey A."/>
            <person name="Schneider V."/>
            <person name="Okimoto R."/>
            <person name="Cheng H."/>
            <person name="Hawken R."/>
            <person name="Howe K."/>
            <person name="Jarvis E.D."/>
        </authorList>
    </citation>
    <scope>NUCLEOTIDE SEQUENCE [LARGE SCALE GENOMIC DNA]</scope>
    <source>
        <strain evidence="2">Broiler</strain>
    </source>
</reference>
<sequence length="801" mass="88477">MCHIHSVPRATCNIPLPCATSVVCLMSRPIVFLLPCHLPHLVTSHCVPHCHTMMCPFPLCANTMCLPMPSATSHPVPCATSHSVMAHLLGHPGCMASLQADLKDLQGAIADVTSRTGPARFPSWKFPNKVSCELDLEALLERYSHAEGDPEFSQHAHVVLLELVIDRLLLLLQSFTGYAENLLSERAVPPAEAVGPCMSAGLTVRRYWHSMLRLGACYQQLQTEKKSCRKDIAALQSTPEAERTAKECLKDCLPSTSEPSTPPGAAQPSSPWQAASNTSGSSQPRPACSTAERSHSIPIQAAEPPAPCDTCASAQAGLQEISKAITSICQSQNIPSALSRFQELVEGTEGRRTLSATDVSYWVSEQSKNLSCISKQLHSLLEQVNSLKSELAESKKEKDELRKQVKDFARLLQAEKEIQAQQRKEAEQSLEVKNKERLEAVARLEQDKNDLRRGAALLEEQISALKEALATKQAAVQELEATKQTLLEDLKAVMVAKSRVLELEEEVQLLTSQRDSLGQELSEVTTQLEKEKAKVESTLRHEKSLQAKQSTLLQQLDSLDQEREELQASLGEVEEDRARMAEQLQESQKQKEQSMHQLRVQQELLDTLQQEKLSLEQSVSKLQENVSRLEEQAKDLKEREKLLVFFPELHIPIETQFESTGNITEDMEKQLQANHIRIGVLEQENMRLRAALAKVKAAAQQGVLQHIPQTQLWTQLSSQRGGETAGPPSLQGSGDGTGSHRATSKARQRPVGSKQHKLLPAEPAREARPCITLPAEGLALAPHKPRGSSSAARAHHFLHRK</sequence>
<protein>
    <submittedName>
        <fullName evidence="2">Coiled-coil domain containing 157</fullName>
    </submittedName>
</protein>
<dbReference type="Ensembl" id="ENSGALT00010000413.1">
    <property type="protein sequence ID" value="ENSGALP00010000223.1"/>
    <property type="gene ID" value="ENSGALG00010000210.1"/>
</dbReference>
<accession>A0A8V0X6Y2</accession>
<dbReference type="FunCoup" id="A0A8V0X6Y2">
    <property type="interactions" value="208"/>
</dbReference>
<evidence type="ECO:0000313" key="3">
    <source>
        <dbReference type="Proteomes" id="UP000000539"/>
    </source>
</evidence>
<dbReference type="OrthoDB" id="10051906at2759"/>
<feature type="region of interest" description="Disordered" evidence="1">
    <location>
        <begin position="571"/>
        <end position="595"/>
    </location>
</feature>
<reference evidence="2" key="2">
    <citation type="submission" date="2025-08" db="UniProtKB">
        <authorList>
            <consortium name="Ensembl"/>
        </authorList>
    </citation>
    <scope>IDENTIFICATION</scope>
    <source>
        <strain evidence="2">broiler</strain>
    </source>
</reference>
<reference evidence="2" key="3">
    <citation type="submission" date="2025-09" db="UniProtKB">
        <authorList>
            <consortium name="Ensembl"/>
        </authorList>
    </citation>
    <scope>IDENTIFICATION</scope>
    <source>
        <strain evidence="2">broiler</strain>
    </source>
</reference>
<gene>
    <name evidence="2" type="primary">CCDC157</name>
</gene>